<dbReference type="EMBL" id="NMUQ01000002">
    <property type="protein sequence ID" value="OXM14521.1"/>
    <property type="molecule type" value="Genomic_DNA"/>
</dbReference>
<evidence type="ECO:0000313" key="3">
    <source>
        <dbReference type="Proteomes" id="UP000215145"/>
    </source>
</evidence>
<feature type="domain" description="HD-GYP" evidence="1">
    <location>
        <begin position="113"/>
        <end position="309"/>
    </location>
</feature>
<dbReference type="CDD" id="cd00077">
    <property type="entry name" value="HDc"/>
    <property type="match status" value="1"/>
</dbReference>
<dbReference type="GO" id="GO:0016787">
    <property type="term" value="F:hydrolase activity"/>
    <property type="evidence" value="ECO:0007669"/>
    <property type="project" value="UniProtKB-KW"/>
</dbReference>
<dbReference type="PANTHER" id="PTHR43155:SF2">
    <property type="entry name" value="CYCLIC DI-GMP PHOSPHODIESTERASE PA4108"/>
    <property type="match status" value="1"/>
</dbReference>
<keyword evidence="3" id="KW-1185">Reference proteome</keyword>
<dbReference type="OrthoDB" id="9759601at2"/>
<dbReference type="Gene3D" id="1.10.3210.10">
    <property type="entry name" value="Hypothetical protein af1432"/>
    <property type="match status" value="1"/>
</dbReference>
<keyword evidence="2" id="KW-0378">Hydrolase</keyword>
<sequence>MAIVDCAQLKPGDVVAQDVLTPLGSVLFHKGRVITLREQDILQAFLVQQVNIDRGGQPLAASPEPEMSQDATQSGLHAEYEAMVVQLRKGYSIFAGGDVLPLLDIRASLERLLTHIPDYHVMAFRPRNVDREEFYFHSSVLSALTCYMLAQWVGLPQRDWMQVALAGLLHDIGNIRLDRSIVSKPGILSSSEMEEMKRHTLNGYQMLKPIAALNEGVKLAALQHHERVDGSGYPLGLASDNIHRYAKLVAIADIYHAMTLDKIYRPAMSPYLVLEQIEQEAFGKLDPSYVRKFIEKATQFQNGSLVRLSDGRLGEIVFTDRTAPIRPWVSTSGDIVNLSMERQLYIDELLSR</sequence>
<proteinExistence type="predicted"/>
<protein>
    <submittedName>
        <fullName evidence="2">HD family phosphohydrolase</fullName>
    </submittedName>
</protein>
<dbReference type="InterPro" id="IPR003607">
    <property type="entry name" value="HD/PDEase_dom"/>
</dbReference>
<reference evidence="2 3" key="1">
    <citation type="submission" date="2017-07" db="EMBL/GenBank/DDBJ databases">
        <title>Paenibacillus herberti R33 genome sequencing and assembly.</title>
        <authorList>
            <person name="Su W."/>
        </authorList>
    </citation>
    <scope>NUCLEOTIDE SEQUENCE [LARGE SCALE GENOMIC DNA]</scope>
    <source>
        <strain evidence="2 3">R33</strain>
    </source>
</reference>
<dbReference type="SUPFAM" id="SSF109604">
    <property type="entry name" value="HD-domain/PDEase-like"/>
    <property type="match status" value="1"/>
</dbReference>
<dbReference type="PROSITE" id="PS51832">
    <property type="entry name" value="HD_GYP"/>
    <property type="match status" value="1"/>
</dbReference>
<name>A0A229NXJ7_9BACL</name>
<organism evidence="2 3">
    <name type="scientific">Paenibacillus herberti</name>
    <dbReference type="NCBI Taxonomy" id="1619309"/>
    <lineage>
        <taxon>Bacteria</taxon>
        <taxon>Bacillati</taxon>
        <taxon>Bacillota</taxon>
        <taxon>Bacilli</taxon>
        <taxon>Bacillales</taxon>
        <taxon>Paenibacillaceae</taxon>
        <taxon>Paenibacillus</taxon>
    </lineage>
</organism>
<evidence type="ECO:0000313" key="2">
    <source>
        <dbReference type="EMBL" id="OXM14521.1"/>
    </source>
</evidence>
<dbReference type="Proteomes" id="UP000215145">
    <property type="component" value="Unassembled WGS sequence"/>
</dbReference>
<dbReference type="SMART" id="SM00471">
    <property type="entry name" value="HDc"/>
    <property type="match status" value="1"/>
</dbReference>
<dbReference type="InterPro" id="IPR037522">
    <property type="entry name" value="HD_GYP_dom"/>
</dbReference>
<dbReference type="Pfam" id="PF13487">
    <property type="entry name" value="HD_5"/>
    <property type="match status" value="1"/>
</dbReference>
<gene>
    <name evidence="2" type="ORF">CGZ75_16410</name>
</gene>
<dbReference type="RefSeq" id="WP_089525341.1">
    <property type="nucleotide sequence ID" value="NZ_NMUQ01000002.1"/>
</dbReference>
<dbReference type="PANTHER" id="PTHR43155">
    <property type="entry name" value="CYCLIC DI-GMP PHOSPHODIESTERASE PA4108-RELATED"/>
    <property type="match status" value="1"/>
</dbReference>
<comment type="caution">
    <text evidence="2">The sequence shown here is derived from an EMBL/GenBank/DDBJ whole genome shotgun (WGS) entry which is preliminary data.</text>
</comment>
<accession>A0A229NXJ7</accession>
<evidence type="ECO:0000259" key="1">
    <source>
        <dbReference type="PROSITE" id="PS51832"/>
    </source>
</evidence>
<dbReference type="AlphaFoldDB" id="A0A229NXJ7"/>